<gene>
    <name evidence="1" type="ORF">ACAOBT_LOCUS16971</name>
</gene>
<reference evidence="1" key="1">
    <citation type="submission" date="2022-03" db="EMBL/GenBank/DDBJ databases">
        <authorList>
            <person name="Sayadi A."/>
        </authorList>
    </citation>
    <scope>NUCLEOTIDE SEQUENCE</scope>
</reference>
<dbReference type="EMBL" id="CAKOFQ010006988">
    <property type="protein sequence ID" value="CAH1985975.1"/>
    <property type="molecule type" value="Genomic_DNA"/>
</dbReference>
<organism evidence="1 2">
    <name type="scientific">Acanthoscelides obtectus</name>
    <name type="common">Bean weevil</name>
    <name type="synonym">Bruchus obtectus</name>
    <dbReference type="NCBI Taxonomy" id="200917"/>
    <lineage>
        <taxon>Eukaryota</taxon>
        <taxon>Metazoa</taxon>
        <taxon>Ecdysozoa</taxon>
        <taxon>Arthropoda</taxon>
        <taxon>Hexapoda</taxon>
        <taxon>Insecta</taxon>
        <taxon>Pterygota</taxon>
        <taxon>Neoptera</taxon>
        <taxon>Endopterygota</taxon>
        <taxon>Coleoptera</taxon>
        <taxon>Polyphaga</taxon>
        <taxon>Cucujiformia</taxon>
        <taxon>Chrysomeloidea</taxon>
        <taxon>Chrysomelidae</taxon>
        <taxon>Bruchinae</taxon>
        <taxon>Bruchini</taxon>
        <taxon>Acanthoscelides</taxon>
    </lineage>
</organism>
<evidence type="ECO:0000313" key="2">
    <source>
        <dbReference type="Proteomes" id="UP001152888"/>
    </source>
</evidence>
<proteinExistence type="predicted"/>
<name>A0A9P0PIZ3_ACAOB</name>
<sequence>MKDLQFIVCGVHLHRDKHFQHMALR</sequence>
<accession>A0A9P0PIZ3</accession>
<evidence type="ECO:0000313" key="1">
    <source>
        <dbReference type="EMBL" id="CAH1985975.1"/>
    </source>
</evidence>
<protein>
    <submittedName>
        <fullName evidence="1">Uncharacterized protein</fullName>
    </submittedName>
</protein>
<comment type="caution">
    <text evidence="1">The sequence shown here is derived from an EMBL/GenBank/DDBJ whole genome shotgun (WGS) entry which is preliminary data.</text>
</comment>
<dbReference type="Proteomes" id="UP001152888">
    <property type="component" value="Unassembled WGS sequence"/>
</dbReference>
<dbReference type="AlphaFoldDB" id="A0A9P0PIZ3"/>
<keyword evidence="2" id="KW-1185">Reference proteome</keyword>